<feature type="domain" description="Translation elongation factor EFG/EF2" evidence="5">
    <location>
        <begin position="39"/>
        <end position="157"/>
    </location>
</feature>
<dbReference type="PANTHER" id="PTHR43261:SF1">
    <property type="entry name" value="RIBOSOME-RELEASING FACTOR 2, MITOCHONDRIAL"/>
    <property type="match status" value="1"/>
</dbReference>
<dbReference type="Pfam" id="PF03764">
    <property type="entry name" value="EFG_IV"/>
    <property type="match status" value="1"/>
</dbReference>
<dbReference type="Gene3D" id="3.30.70.870">
    <property type="entry name" value="Elongation Factor G (Translational Gtpase), domain 3"/>
    <property type="match status" value="1"/>
</dbReference>
<evidence type="ECO:0000256" key="2">
    <source>
        <dbReference type="ARBA" id="ARBA00022917"/>
    </source>
</evidence>
<dbReference type="InterPro" id="IPR000640">
    <property type="entry name" value="EFG_V-like"/>
</dbReference>
<dbReference type="AlphaFoldDB" id="A0A382X7N9"/>
<organism evidence="6">
    <name type="scientific">marine metagenome</name>
    <dbReference type="NCBI Taxonomy" id="408172"/>
    <lineage>
        <taxon>unclassified sequences</taxon>
        <taxon>metagenomes</taxon>
        <taxon>ecological metagenomes</taxon>
    </lineage>
</organism>
<reference evidence="6" key="1">
    <citation type="submission" date="2018-05" db="EMBL/GenBank/DDBJ databases">
        <authorList>
            <person name="Lanie J.A."/>
            <person name="Ng W.-L."/>
            <person name="Kazmierczak K.M."/>
            <person name="Andrzejewski T.M."/>
            <person name="Davidsen T.M."/>
            <person name="Wayne K.J."/>
            <person name="Tettelin H."/>
            <person name="Glass J.I."/>
            <person name="Rusch D."/>
            <person name="Podicherti R."/>
            <person name="Tsui H.-C.T."/>
            <person name="Winkler M.E."/>
        </authorList>
    </citation>
    <scope>NUCLEOTIDE SEQUENCE</scope>
</reference>
<evidence type="ECO:0000259" key="5">
    <source>
        <dbReference type="SMART" id="SM00889"/>
    </source>
</evidence>
<dbReference type="SUPFAM" id="SSF54211">
    <property type="entry name" value="Ribosomal protein S5 domain 2-like"/>
    <property type="match status" value="1"/>
</dbReference>
<dbReference type="CDD" id="cd03713">
    <property type="entry name" value="EFG_mtEFG_C"/>
    <property type="match status" value="1"/>
</dbReference>
<keyword evidence="3" id="KW-0342">GTP-binding</keyword>
<gene>
    <name evidence="6" type="ORF">METZ01_LOCUS419459</name>
</gene>
<sequence length="250" mass="27136">SDEDTGQTIISGMGELHLDIIIDRLKREFNVNVNVGSPQVAYKECITKKVEQECKFAKQSGGRGQYGHVIIAIEPNESGKGFEFINKIVGGAIPKEYIPAVESGVVGAMKTGVLAGYPLEDIMVTLLDGTYHDVDSSEIAFKIAGGMAFRDAAKKAGPALLEPLMALEVVVPEDYLGSVMGDVTSRRGNVKGMDSRGNVQVLNAEVPLSEMFGYSTDLRSMTQGRAVFTMQFSHYSKAPNYILEQLMENC</sequence>
<evidence type="ECO:0000259" key="4">
    <source>
        <dbReference type="SMART" id="SM00838"/>
    </source>
</evidence>
<accession>A0A382X7N9</accession>
<dbReference type="GO" id="GO:0005525">
    <property type="term" value="F:GTP binding"/>
    <property type="evidence" value="ECO:0007669"/>
    <property type="project" value="UniProtKB-KW"/>
</dbReference>
<evidence type="ECO:0000256" key="3">
    <source>
        <dbReference type="ARBA" id="ARBA00023134"/>
    </source>
</evidence>
<dbReference type="GO" id="GO:0032790">
    <property type="term" value="P:ribosome disassembly"/>
    <property type="evidence" value="ECO:0007669"/>
    <property type="project" value="TreeGrafter"/>
</dbReference>
<dbReference type="Gene3D" id="3.30.230.10">
    <property type="match status" value="1"/>
</dbReference>
<dbReference type="InterPro" id="IPR014721">
    <property type="entry name" value="Ribsml_uS5_D2-typ_fold_subgr"/>
</dbReference>
<dbReference type="EMBL" id="UINC01165296">
    <property type="protein sequence ID" value="SVD66605.1"/>
    <property type="molecule type" value="Genomic_DNA"/>
</dbReference>
<dbReference type="CDD" id="cd01434">
    <property type="entry name" value="EFG_mtEFG1_IV"/>
    <property type="match status" value="1"/>
</dbReference>
<dbReference type="SUPFAM" id="SSF54980">
    <property type="entry name" value="EF-G C-terminal domain-like"/>
    <property type="match status" value="2"/>
</dbReference>
<evidence type="ECO:0000256" key="1">
    <source>
        <dbReference type="ARBA" id="ARBA00022741"/>
    </source>
</evidence>
<dbReference type="InterPro" id="IPR047872">
    <property type="entry name" value="EFG_IV"/>
</dbReference>
<dbReference type="InterPro" id="IPR041095">
    <property type="entry name" value="EFG_II"/>
</dbReference>
<dbReference type="GO" id="GO:0003746">
    <property type="term" value="F:translation elongation factor activity"/>
    <property type="evidence" value="ECO:0007669"/>
    <property type="project" value="InterPro"/>
</dbReference>
<dbReference type="InterPro" id="IPR035649">
    <property type="entry name" value="EFG_V"/>
</dbReference>
<dbReference type="Pfam" id="PF00679">
    <property type="entry name" value="EFG_C"/>
    <property type="match status" value="1"/>
</dbReference>
<keyword evidence="2" id="KW-0648">Protein biosynthesis</keyword>
<proteinExistence type="predicted"/>
<dbReference type="PANTHER" id="PTHR43261">
    <property type="entry name" value="TRANSLATION ELONGATION FACTOR G-RELATED"/>
    <property type="match status" value="1"/>
</dbReference>
<dbReference type="InterPro" id="IPR005517">
    <property type="entry name" value="Transl_elong_EFG/EF2_IV"/>
</dbReference>
<evidence type="ECO:0000313" key="6">
    <source>
        <dbReference type="EMBL" id="SVD66605.1"/>
    </source>
</evidence>
<dbReference type="FunFam" id="3.30.230.10:FF:000003">
    <property type="entry name" value="Elongation factor G"/>
    <property type="match status" value="1"/>
</dbReference>
<dbReference type="InterPro" id="IPR035647">
    <property type="entry name" value="EFG_III/V"/>
</dbReference>
<feature type="domain" description="Elongation factor EFG" evidence="4">
    <location>
        <begin position="159"/>
        <end position="246"/>
    </location>
</feature>
<dbReference type="Pfam" id="PF14492">
    <property type="entry name" value="EFG_III"/>
    <property type="match status" value="1"/>
</dbReference>
<dbReference type="FunFam" id="3.30.70.240:FF:000001">
    <property type="entry name" value="Elongation factor G"/>
    <property type="match status" value="1"/>
</dbReference>
<protein>
    <recommendedName>
        <fullName evidence="7">Elongation factor G</fullName>
    </recommendedName>
</protein>
<keyword evidence="1" id="KW-0547">Nucleotide-binding</keyword>
<feature type="non-terminal residue" evidence="6">
    <location>
        <position position="1"/>
    </location>
</feature>
<name>A0A382X7N9_9ZZZZ</name>
<dbReference type="SMART" id="SM00838">
    <property type="entry name" value="EFG_C"/>
    <property type="match status" value="1"/>
</dbReference>
<evidence type="ECO:0008006" key="7">
    <source>
        <dbReference type="Google" id="ProtNLM"/>
    </source>
</evidence>
<dbReference type="SMART" id="SM00889">
    <property type="entry name" value="EFG_IV"/>
    <property type="match status" value="1"/>
</dbReference>
<dbReference type="InterPro" id="IPR020568">
    <property type="entry name" value="Ribosomal_Su5_D2-typ_SF"/>
</dbReference>
<dbReference type="Gene3D" id="3.30.70.240">
    <property type="match status" value="1"/>
</dbReference>